<dbReference type="VEuPathDB" id="FungiDB:PMAA_022120"/>
<dbReference type="Pfam" id="PF23562">
    <property type="entry name" value="AMP-binding_C_3"/>
    <property type="match status" value="1"/>
</dbReference>
<dbReference type="SUPFAM" id="SSF51735">
    <property type="entry name" value="NAD(P)-binding Rossmann-fold domains"/>
    <property type="match status" value="1"/>
</dbReference>
<dbReference type="InterPro" id="IPR036291">
    <property type="entry name" value="NAD(P)-bd_dom_sf"/>
</dbReference>
<dbReference type="InterPro" id="IPR036736">
    <property type="entry name" value="ACP-like_sf"/>
</dbReference>
<dbReference type="InterPro" id="IPR000873">
    <property type="entry name" value="AMP-dep_synth/lig_dom"/>
</dbReference>
<dbReference type="Gene3D" id="3.40.50.12780">
    <property type="entry name" value="N-terminal domain of ligase-like"/>
    <property type="match status" value="1"/>
</dbReference>
<dbReference type="EMBL" id="DS995899">
    <property type="protein sequence ID" value="EEA27327.1"/>
    <property type="molecule type" value="Genomic_DNA"/>
</dbReference>
<protein>
    <submittedName>
        <fullName evidence="4">NRPS-like enzyme, putative</fullName>
    </submittedName>
</protein>
<evidence type="ECO:0000313" key="5">
    <source>
        <dbReference type="Proteomes" id="UP000001294"/>
    </source>
</evidence>
<keyword evidence="1" id="KW-0596">Phosphopantetheine</keyword>
<organism evidence="4 5">
    <name type="scientific">Talaromyces marneffei (strain ATCC 18224 / CBS 334.59 / QM 7333)</name>
    <name type="common">Penicillium marneffei</name>
    <dbReference type="NCBI Taxonomy" id="441960"/>
    <lineage>
        <taxon>Eukaryota</taxon>
        <taxon>Fungi</taxon>
        <taxon>Dikarya</taxon>
        <taxon>Ascomycota</taxon>
        <taxon>Pezizomycotina</taxon>
        <taxon>Eurotiomycetes</taxon>
        <taxon>Eurotiomycetidae</taxon>
        <taxon>Eurotiales</taxon>
        <taxon>Trichocomaceae</taxon>
        <taxon>Talaromyces</taxon>
        <taxon>Talaromyces sect. Talaromyces</taxon>
    </lineage>
</organism>
<dbReference type="HOGENOM" id="CLU_002220_0_0_1"/>
<keyword evidence="5" id="KW-1185">Reference proteome</keyword>
<dbReference type="Proteomes" id="UP000001294">
    <property type="component" value="Unassembled WGS sequence"/>
</dbReference>
<dbReference type="InterPro" id="IPR042099">
    <property type="entry name" value="ANL_N_sf"/>
</dbReference>
<evidence type="ECO:0000259" key="3">
    <source>
        <dbReference type="PROSITE" id="PS50075"/>
    </source>
</evidence>
<dbReference type="PROSITE" id="PS00455">
    <property type="entry name" value="AMP_BINDING"/>
    <property type="match status" value="1"/>
</dbReference>
<proteinExistence type="predicted"/>
<dbReference type="Gene3D" id="3.40.50.720">
    <property type="entry name" value="NAD(P)-binding Rossmann-like Domain"/>
    <property type="match status" value="1"/>
</dbReference>
<reference evidence="5" key="1">
    <citation type="journal article" date="2015" name="Genome Announc.">
        <title>Genome sequence of the AIDS-associated pathogen Penicillium marneffei (ATCC18224) and its near taxonomic relative Talaromyces stipitatus (ATCC10500).</title>
        <authorList>
            <person name="Nierman W.C."/>
            <person name="Fedorova-Abrams N.D."/>
            <person name="Andrianopoulos A."/>
        </authorList>
    </citation>
    <scope>NUCLEOTIDE SEQUENCE [LARGE SCALE GENOMIC DNA]</scope>
    <source>
        <strain evidence="5">ATCC 18224 / CBS 334.59 / QM 7333</strain>
    </source>
</reference>
<dbReference type="OrthoDB" id="429813at2759"/>
<dbReference type="InterPro" id="IPR009081">
    <property type="entry name" value="PP-bd_ACP"/>
</dbReference>
<dbReference type="Pfam" id="PF07993">
    <property type="entry name" value="NAD_binding_4"/>
    <property type="match status" value="1"/>
</dbReference>
<dbReference type="PANTHER" id="PTHR43439:SF2">
    <property type="entry name" value="ENZYME, PUTATIVE (JCVI)-RELATED"/>
    <property type="match status" value="1"/>
</dbReference>
<sequence>MGLVAPTPSSRFITTLERKYGRNVLPNMFDVKAKEASPRPYAYVLKTPNPSDGFDEVTYPMIANAVNRASWWLVNEVGLAEGEVFGYMGPSDLRYLVLILASAKTGRKIMLPSLRNTVSAQKILFQRTNVSIVLYGGELKKNLQPLFDALPEIKTREVLSYKELLDSTVVPHYKAREITDENSNEPMFFLHTSGTSGNPKPVGQSPAFWLATSSFLDVPEDGGDTHNTIHLLTNTILLQFFPLFHMGGLFFFLLTAILDSSVVVNHTAAAITAEHVIDIINQGLATSLAAADSILTDLSRTKEGLEALSKMDKVIYVGGPLSSRTGSIIAPRVKNLSSAIGLTENALLHCTVLRGTKYWDCLRFNTRVGYRFDEVSTGVYELVISLSPKHRMFHPVALIFPDIEEYRTKDLYARIPEIDNCYRYQGRRDDLIVLSNGEKINPVPLENIVASHPIVKNALFVGEHQFLPSLLIEPREGYAVNNEEESREMTEKLWGIISEANLQAPRFSRVPKSLVYILKPTETFARSGKMTVQRQLTVLKFAAQIDALYSSAGEGLLSEGLELTDPSSPEAIKSFAKKLYVQILDSDECARIVGDHDNVFDLGMDSLQVTIAVQKLKAALRAQNLNVDSSKIGPHFFYTSPSSNQLAQAIDQLINGVKKEGTAEVHSKENDRKTYMQAMIDKYKVGFDVELALKKTRADSLTVVLTGSTGSLGSYLLHSLIENPRIAKIICLNRSADAQKRQTAQNKHKDLLTPWESSDAQSNPVEFLTADLSKPDLGLGEETYNQLLGSIDAIIHNAWKVDFNHTVESFEKGHIAGTRHLVDLSRKCTYRAPILFISSISTALNWAQKNPGQSVPESIIDDLDSPEFFGYGESKYISERLIEAHSSSSGFTSSVLRVGQIAGPVLSTAGIWNLQEWFPSLLASSKHLGLLPESLGTINSISWVPVDILARIIVQLLSQTYDTEADKSVLKVYNLVNPKIVSWSALLGTAQNGLGGPEKIRIVPLAEWVEALERSAQDNHGFVVESNPAIKLLGFWRAISEKREQSLTNKPTEAIGNASDEKGLTDEQKVQGVQQIKSGRINVWMKQWMRKLLSWKDTSNKTRQAMFDEPLKSNGHVNGENESQDEYEVTTLLKDSSEASNLRAVSSDWMKIWLKQWAF</sequence>
<keyword evidence="2" id="KW-0597">Phosphoprotein</keyword>
<dbReference type="InterPro" id="IPR013120">
    <property type="entry name" value="FAR_NAD-bd"/>
</dbReference>
<dbReference type="Gene3D" id="1.10.1200.10">
    <property type="entry name" value="ACP-like"/>
    <property type="match status" value="1"/>
</dbReference>
<gene>
    <name evidence="4" type="ORF">PMAA_022120</name>
</gene>
<dbReference type="PANTHER" id="PTHR43439">
    <property type="entry name" value="PHENYLACETATE-COENZYME A LIGASE"/>
    <property type="match status" value="1"/>
</dbReference>
<evidence type="ECO:0000256" key="1">
    <source>
        <dbReference type="ARBA" id="ARBA00022450"/>
    </source>
</evidence>
<dbReference type="Pfam" id="PF00501">
    <property type="entry name" value="AMP-binding"/>
    <property type="match status" value="1"/>
</dbReference>
<dbReference type="STRING" id="441960.B6Q4Y4"/>
<dbReference type="AlphaFoldDB" id="B6Q4Y4"/>
<dbReference type="PROSITE" id="PS50075">
    <property type="entry name" value="CARRIER"/>
    <property type="match status" value="1"/>
</dbReference>
<dbReference type="SUPFAM" id="SSF56801">
    <property type="entry name" value="Acetyl-CoA synthetase-like"/>
    <property type="match status" value="1"/>
</dbReference>
<dbReference type="InterPro" id="IPR020845">
    <property type="entry name" value="AMP-binding_CS"/>
</dbReference>
<evidence type="ECO:0000256" key="2">
    <source>
        <dbReference type="ARBA" id="ARBA00022553"/>
    </source>
</evidence>
<dbReference type="PhylomeDB" id="B6Q4Y4"/>
<accession>B6Q4Y4</accession>
<evidence type="ECO:0000313" key="4">
    <source>
        <dbReference type="EMBL" id="EEA27327.1"/>
    </source>
</evidence>
<name>B6Q4Y4_TALMQ</name>
<dbReference type="InterPro" id="IPR051414">
    <property type="entry name" value="Adenylate-forming_Reductase"/>
</dbReference>
<feature type="domain" description="Carrier" evidence="3">
    <location>
        <begin position="570"/>
        <end position="654"/>
    </location>
</feature>